<dbReference type="Proteomes" id="UP001597380">
    <property type="component" value="Unassembled WGS sequence"/>
</dbReference>
<gene>
    <name evidence="1" type="ORF">ACFSJ3_00410</name>
</gene>
<organism evidence="1 2">
    <name type="scientific">Corallincola platygyrae</name>
    <dbReference type="NCBI Taxonomy" id="1193278"/>
    <lineage>
        <taxon>Bacteria</taxon>
        <taxon>Pseudomonadati</taxon>
        <taxon>Pseudomonadota</taxon>
        <taxon>Gammaproteobacteria</taxon>
        <taxon>Alteromonadales</taxon>
        <taxon>Psychromonadaceae</taxon>
        <taxon>Corallincola</taxon>
    </lineage>
</organism>
<evidence type="ECO:0000313" key="1">
    <source>
        <dbReference type="EMBL" id="MFD2094433.1"/>
    </source>
</evidence>
<protein>
    <recommendedName>
        <fullName evidence="3">DUF3887 domain-containing protein</fullName>
    </recommendedName>
</protein>
<evidence type="ECO:0000313" key="2">
    <source>
        <dbReference type="Proteomes" id="UP001597380"/>
    </source>
</evidence>
<keyword evidence="2" id="KW-1185">Reference proteome</keyword>
<reference evidence="2" key="1">
    <citation type="journal article" date="2019" name="Int. J. Syst. Evol. Microbiol.">
        <title>The Global Catalogue of Microorganisms (GCM) 10K type strain sequencing project: providing services to taxonomists for standard genome sequencing and annotation.</title>
        <authorList>
            <consortium name="The Broad Institute Genomics Platform"/>
            <consortium name="The Broad Institute Genome Sequencing Center for Infectious Disease"/>
            <person name="Wu L."/>
            <person name="Ma J."/>
        </authorList>
    </citation>
    <scope>NUCLEOTIDE SEQUENCE [LARGE SCALE GENOMIC DNA]</scope>
    <source>
        <strain evidence="2">CGMCC 1.10992</strain>
    </source>
</reference>
<comment type="caution">
    <text evidence="1">The sequence shown here is derived from an EMBL/GenBank/DDBJ whole genome shotgun (WGS) entry which is preliminary data.</text>
</comment>
<proteinExistence type="predicted"/>
<evidence type="ECO:0008006" key="3">
    <source>
        <dbReference type="Google" id="ProtNLM"/>
    </source>
</evidence>
<sequence length="153" mass="17251">MKLIRELFLVFILVLLGVSPVYAGIDKPSCESRLLNVFGDYQTIFKSQHSAGRLNYDGLASLHDISAMRGRLKDDFDDLTEQEIFVILSARIFGDVSREVALIESNEIEVLCEADRRTIFITYPEGKAEVYFSESFLIIGKFIRLNAGGFKSS</sequence>
<dbReference type="EMBL" id="JBHUHT010000003">
    <property type="protein sequence ID" value="MFD2094433.1"/>
    <property type="molecule type" value="Genomic_DNA"/>
</dbReference>
<dbReference type="RefSeq" id="WP_345337731.1">
    <property type="nucleotide sequence ID" value="NZ_BAABLI010000003.1"/>
</dbReference>
<accession>A0ABW4XIB7</accession>
<name>A0ABW4XIB7_9GAMM</name>